<dbReference type="Pfam" id="PF19787">
    <property type="entry name" value="DUF6271"/>
    <property type="match status" value="1"/>
</dbReference>
<sequence>MRRICLTLPTNRACPATVAAVGGEAAYAVRHFGAEVHLLILDSSEAFEEHAAAVRALEPVAGVVVHHFDEAGQRDFLRRVIRRTPGITKSDLMLDLMLPAGVSYGACTNRAFLIAAALGCESVHRRDSDSRYQTLHGKPVLPVHHELASLGERAADAAHTVSETALDPEHAHKRVALVGASFVGELSVDIGEIRRLDPAVYHDVVSLWAPGGWPDDAKRQLVDESFRGAGSEAFTRDHSTLTVVDPMRVDMCNIAFHGVHEQVPLPPATDTIGSDYFLFHLVHAAALPGVLHNRHIVNFHTAERRTGPGFTAYQTRFTKFLLSMLYFHHVYDRLAEAGGALLDADGRVRASAVAAFARESTGLDQAGNVRRLDALDTAYRKLGGRYAEFAGLLAARRERLLDEARRDIEDFALLTEAWEALVHTSRTTPLRADPGPPGTAPDQESSVTAPEPGLPE</sequence>
<evidence type="ECO:0000256" key="1">
    <source>
        <dbReference type="SAM" id="MobiDB-lite"/>
    </source>
</evidence>
<dbReference type="Proteomes" id="UP000254425">
    <property type="component" value="Chromosome"/>
</dbReference>
<evidence type="ECO:0008006" key="4">
    <source>
        <dbReference type="Google" id="ProtNLM"/>
    </source>
</evidence>
<organism evidence="2 3">
    <name type="scientific">Streptomyces armeniacus</name>
    <dbReference type="NCBI Taxonomy" id="83291"/>
    <lineage>
        <taxon>Bacteria</taxon>
        <taxon>Bacillati</taxon>
        <taxon>Actinomycetota</taxon>
        <taxon>Actinomycetes</taxon>
        <taxon>Kitasatosporales</taxon>
        <taxon>Streptomycetaceae</taxon>
        <taxon>Streptomyces</taxon>
    </lineage>
</organism>
<gene>
    <name evidence="2" type="ORF">DVA86_13550</name>
</gene>
<dbReference type="RefSeq" id="WP_208878416.1">
    <property type="nucleotide sequence ID" value="NZ_CP031320.1"/>
</dbReference>
<proteinExistence type="predicted"/>
<evidence type="ECO:0000313" key="3">
    <source>
        <dbReference type="Proteomes" id="UP000254425"/>
    </source>
</evidence>
<name>A0A345XPF7_9ACTN</name>
<reference evidence="2 3" key="1">
    <citation type="submission" date="2018-07" db="EMBL/GenBank/DDBJ databases">
        <title>Draft genome of the type strain Streptomyces armeniacus ATCC 15676.</title>
        <authorList>
            <person name="Labana P."/>
            <person name="Gosse J.T."/>
            <person name="Boddy C.N."/>
        </authorList>
    </citation>
    <scope>NUCLEOTIDE SEQUENCE [LARGE SCALE GENOMIC DNA]</scope>
    <source>
        <strain evidence="2 3">ATCC 15676</strain>
    </source>
</reference>
<dbReference type="EMBL" id="CP031320">
    <property type="protein sequence ID" value="AXK33523.1"/>
    <property type="molecule type" value="Genomic_DNA"/>
</dbReference>
<dbReference type="AlphaFoldDB" id="A0A345XPF7"/>
<accession>A0A345XPF7</accession>
<keyword evidence="3" id="KW-1185">Reference proteome</keyword>
<feature type="region of interest" description="Disordered" evidence="1">
    <location>
        <begin position="425"/>
        <end position="456"/>
    </location>
</feature>
<dbReference type="InterPro" id="IPR046238">
    <property type="entry name" value="DUF6271"/>
</dbReference>
<evidence type="ECO:0000313" key="2">
    <source>
        <dbReference type="EMBL" id="AXK33523.1"/>
    </source>
</evidence>
<protein>
    <recommendedName>
        <fullName evidence="4">Glycosyltransferase family 2 protein</fullName>
    </recommendedName>
</protein>
<dbReference type="KEGG" id="sarm:DVA86_13550"/>